<keyword evidence="1" id="KW-1133">Transmembrane helix</keyword>
<keyword evidence="1" id="KW-0472">Membrane</keyword>
<dbReference type="EMBL" id="VSSQ01019731">
    <property type="protein sequence ID" value="MPM64017.1"/>
    <property type="molecule type" value="Genomic_DNA"/>
</dbReference>
<organism evidence="2">
    <name type="scientific">bioreactor metagenome</name>
    <dbReference type="NCBI Taxonomy" id="1076179"/>
    <lineage>
        <taxon>unclassified sequences</taxon>
        <taxon>metagenomes</taxon>
        <taxon>ecological metagenomes</taxon>
    </lineage>
</organism>
<gene>
    <name evidence="2" type="ORF">SDC9_110902</name>
</gene>
<comment type="caution">
    <text evidence="2">The sequence shown here is derived from an EMBL/GenBank/DDBJ whole genome shotgun (WGS) entry which is preliminary data.</text>
</comment>
<evidence type="ECO:0000313" key="2">
    <source>
        <dbReference type="EMBL" id="MPM64017.1"/>
    </source>
</evidence>
<protein>
    <submittedName>
        <fullName evidence="2">Uncharacterized protein</fullName>
    </submittedName>
</protein>
<accession>A0A645BFB3</accession>
<evidence type="ECO:0000256" key="1">
    <source>
        <dbReference type="SAM" id="Phobius"/>
    </source>
</evidence>
<dbReference type="AlphaFoldDB" id="A0A645BFB3"/>
<feature type="transmembrane region" description="Helical" evidence="1">
    <location>
        <begin position="45"/>
        <end position="68"/>
    </location>
</feature>
<proteinExistence type="predicted"/>
<sequence>MVYLLSVILIITTALLIGATLSKIGKKKDELGKMILKNALSKSMLLTLGLIIISLIADLIGNLLNISFLTSYNQLWSILVVILIIIFINLKVESRKYFEDEK</sequence>
<name>A0A645BFB3_9ZZZZ</name>
<reference evidence="2" key="1">
    <citation type="submission" date="2019-08" db="EMBL/GenBank/DDBJ databases">
        <authorList>
            <person name="Kucharzyk K."/>
            <person name="Murdoch R.W."/>
            <person name="Higgins S."/>
            <person name="Loffler F."/>
        </authorList>
    </citation>
    <scope>NUCLEOTIDE SEQUENCE</scope>
</reference>
<feature type="transmembrane region" description="Helical" evidence="1">
    <location>
        <begin position="74"/>
        <end position="92"/>
    </location>
</feature>
<keyword evidence="1" id="KW-0812">Transmembrane</keyword>
<feature type="transmembrane region" description="Helical" evidence="1">
    <location>
        <begin position="6"/>
        <end position="24"/>
    </location>
</feature>